<evidence type="ECO:0000256" key="4">
    <source>
        <dbReference type="ARBA" id="ARBA00022692"/>
    </source>
</evidence>
<dbReference type="InterPro" id="IPR018108">
    <property type="entry name" value="MCP_transmembrane"/>
</dbReference>
<keyword evidence="7 12" id="KW-1133">Transmembrane helix</keyword>
<evidence type="ECO:0000256" key="2">
    <source>
        <dbReference type="ARBA" id="ARBA00006375"/>
    </source>
</evidence>
<feature type="repeat" description="Solcar" evidence="9">
    <location>
        <begin position="387"/>
        <end position="556"/>
    </location>
</feature>
<dbReference type="SUPFAM" id="SSF103506">
    <property type="entry name" value="Mitochondrial carrier"/>
    <property type="match status" value="2"/>
</dbReference>
<dbReference type="AlphaFoldDB" id="A0A3M7DSS9"/>
<evidence type="ECO:0000256" key="11">
    <source>
        <dbReference type="SAM" id="MobiDB-lite"/>
    </source>
</evidence>
<protein>
    <recommendedName>
        <fullName evidence="15">Mitochondrial carrier protein</fullName>
    </recommendedName>
</protein>
<feature type="region of interest" description="Disordered" evidence="11">
    <location>
        <begin position="427"/>
        <end position="505"/>
    </location>
</feature>
<feature type="compositionally biased region" description="Low complexity" evidence="11">
    <location>
        <begin position="470"/>
        <end position="482"/>
    </location>
</feature>
<feature type="transmembrane region" description="Helical" evidence="12">
    <location>
        <begin position="285"/>
        <end position="303"/>
    </location>
</feature>
<evidence type="ECO:0000256" key="12">
    <source>
        <dbReference type="SAM" id="Phobius"/>
    </source>
</evidence>
<evidence type="ECO:0000313" key="13">
    <source>
        <dbReference type="EMBL" id="RMY67395.1"/>
    </source>
</evidence>
<evidence type="ECO:0000256" key="7">
    <source>
        <dbReference type="ARBA" id="ARBA00022989"/>
    </source>
</evidence>
<comment type="caution">
    <text evidence="13">The sequence shown here is derived from an EMBL/GenBank/DDBJ whole genome shotgun (WGS) entry which is preliminary data.</text>
</comment>
<proteinExistence type="inferred from homology"/>
<keyword evidence="8 9" id="KW-0472">Membrane</keyword>
<evidence type="ECO:0000313" key="14">
    <source>
        <dbReference type="Proteomes" id="UP000281468"/>
    </source>
</evidence>
<feature type="transmembrane region" description="Helical" evidence="12">
    <location>
        <begin position="246"/>
        <end position="265"/>
    </location>
</feature>
<feature type="compositionally biased region" description="Low complexity" evidence="11">
    <location>
        <begin position="449"/>
        <end position="462"/>
    </location>
</feature>
<sequence>MSKSEFVSRFWGEGSQTSQPDQPVRDAVSKGRIITTHQHYTPSHSLTPALLLTFSWSALHHSGIHRTARHPTPQLPSLEKRLIPERPAHAPARHRLLSSMVLARVADYFFPSASSSHPPLSHNDDGREAPPIASHPSASTLSNQMRRTEEELRPDMNSSSSSNTFSKATHSPTQNVIEDEYEESRPPYLHAMLAGGLGGTIGDMLMHSLDTVKTRQQGDPHLPPKYTSMGTSYWTIMRQEGVGRGLYGGWLPAFIGSFGGTLIFFGCYEGSKRYLIDTAGVAPSVAYFSSGFVADLAASPLYVPTEVLKTRLQLQGRWNNPYFTSGYNYRSTYHALRTIVRTEGLREMFSGYKATLFRDLPFSALQFAFYEQEQKWAKEWAGPGKDIGLAAEILTGATAGGMAGVITCPMDVVKTRVQTELDPEVAAKAREERARKKAAAAAGSGGGHSSSSSGKPSSSSAADPHHTSHRPTNPHTPTTTTTSKNQKLPISTSSPSTTLKQHGQVPLDTESVIKALRIIYRTEGLAGWFRGVGPRGVWTSIQSGTMLLVYQKLVKWFEVHPLMGMDGHSGGGAGEGVRGYV</sequence>
<keyword evidence="3 10" id="KW-0813">Transport</keyword>
<dbReference type="Proteomes" id="UP000281468">
    <property type="component" value="Unassembled WGS sequence"/>
</dbReference>
<dbReference type="Pfam" id="PF00153">
    <property type="entry name" value="Mito_carr"/>
    <property type="match status" value="4"/>
</dbReference>
<feature type="compositionally biased region" description="Polar residues" evidence="11">
    <location>
        <begin position="136"/>
        <end position="145"/>
    </location>
</feature>
<dbReference type="GO" id="GO:0016020">
    <property type="term" value="C:membrane"/>
    <property type="evidence" value="ECO:0007669"/>
    <property type="project" value="UniProtKB-SubCell"/>
</dbReference>
<dbReference type="PROSITE" id="PS50920">
    <property type="entry name" value="SOLCAR"/>
    <property type="match status" value="3"/>
</dbReference>
<feature type="compositionally biased region" description="Polar residues" evidence="11">
    <location>
        <begin position="164"/>
        <end position="175"/>
    </location>
</feature>
<evidence type="ECO:0000256" key="6">
    <source>
        <dbReference type="ARBA" id="ARBA00022792"/>
    </source>
</evidence>
<feature type="region of interest" description="Disordered" evidence="11">
    <location>
        <begin position="1"/>
        <end position="25"/>
    </location>
</feature>
<dbReference type="FunFam" id="1.50.40.10:FF:000095">
    <property type="entry name" value="Mitochondrial carrier protein"/>
    <property type="match status" value="1"/>
</dbReference>
<keyword evidence="5" id="KW-0677">Repeat</keyword>
<accession>A0A3M7DSS9</accession>
<feature type="repeat" description="Solcar" evidence="9">
    <location>
        <begin position="186"/>
        <end position="274"/>
    </location>
</feature>
<keyword evidence="6" id="KW-0999">Mitochondrion inner membrane</keyword>
<comment type="subcellular location">
    <subcellularLocation>
        <location evidence="1">Membrane</location>
        <topology evidence="1">Multi-pass membrane protein</topology>
    </subcellularLocation>
</comment>
<comment type="similarity">
    <text evidence="2 10">Belongs to the mitochondrial carrier (TC 2.A.29) family.</text>
</comment>
<dbReference type="InterPro" id="IPR023395">
    <property type="entry name" value="MCP_dom_sf"/>
</dbReference>
<reference evidence="13 14" key="1">
    <citation type="journal article" date="2018" name="BMC Genomics">
        <title>Genomic evidence for intraspecific hybridization in a clonal and extremely halotolerant yeast.</title>
        <authorList>
            <person name="Gostincar C."/>
            <person name="Stajich J.E."/>
            <person name="Zupancic J."/>
            <person name="Zalar P."/>
            <person name="Gunde-Cimerman N."/>
        </authorList>
    </citation>
    <scope>NUCLEOTIDE SEQUENCE [LARGE SCALE GENOMIC DNA]</scope>
    <source>
        <strain evidence="13 14">EXF-171</strain>
    </source>
</reference>
<keyword evidence="6" id="KW-0496">Mitochondrion</keyword>
<evidence type="ECO:0000256" key="1">
    <source>
        <dbReference type="ARBA" id="ARBA00004141"/>
    </source>
</evidence>
<dbReference type="VEuPathDB" id="FungiDB:BTJ68_07760"/>
<evidence type="ECO:0000256" key="9">
    <source>
        <dbReference type="PROSITE-ProRule" id="PRU00282"/>
    </source>
</evidence>
<evidence type="ECO:0000256" key="10">
    <source>
        <dbReference type="RuleBase" id="RU000488"/>
    </source>
</evidence>
<gene>
    <name evidence="13" type="ORF">D0862_15091</name>
</gene>
<dbReference type="PANTHER" id="PTHR45667">
    <property type="entry name" value="S-ADENOSYLMETHIONINE MITOCHONDRIAL CARRIER PROTEIN"/>
    <property type="match status" value="1"/>
</dbReference>
<evidence type="ECO:0000256" key="3">
    <source>
        <dbReference type="ARBA" id="ARBA00022448"/>
    </source>
</evidence>
<evidence type="ECO:0000256" key="5">
    <source>
        <dbReference type="ARBA" id="ARBA00022737"/>
    </source>
</evidence>
<name>A0A3M7DSS9_HORWE</name>
<feature type="region of interest" description="Disordered" evidence="11">
    <location>
        <begin position="114"/>
        <end position="175"/>
    </location>
</feature>
<organism evidence="13 14">
    <name type="scientific">Hortaea werneckii</name>
    <name type="common">Black yeast</name>
    <name type="synonym">Cladosporium werneckii</name>
    <dbReference type="NCBI Taxonomy" id="91943"/>
    <lineage>
        <taxon>Eukaryota</taxon>
        <taxon>Fungi</taxon>
        <taxon>Dikarya</taxon>
        <taxon>Ascomycota</taxon>
        <taxon>Pezizomycotina</taxon>
        <taxon>Dothideomycetes</taxon>
        <taxon>Dothideomycetidae</taxon>
        <taxon>Mycosphaerellales</taxon>
        <taxon>Teratosphaeriaceae</taxon>
        <taxon>Hortaea</taxon>
    </lineage>
</organism>
<evidence type="ECO:0000256" key="8">
    <source>
        <dbReference type="ARBA" id="ARBA00023136"/>
    </source>
</evidence>
<keyword evidence="4 9" id="KW-0812">Transmembrane</keyword>
<evidence type="ECO:0008006" key="15">
    <source>
        <dbReference type="Google" id="ProtNLM"/>
    </source>
</evidence>
<dbReference type="EMBL" id="QWIQ01001278">
    <property type="protein sequence ID" value="RMY67395.1"/>
    <property type="molecule type" value="Genomic_DNA"/>
</dbReference>
<dbReference type="Gene3D" id="1.50.40.10">
    <property type="entry name" value="Mitochondrial carrier domain"/>
    <property type="match status" value="2"/>
</dbReference>
<feature type="repeat" description="Solcar" evidence="9">
    <location>
        <begin position="282"/>
        <end position="376"/>
    </location>
</feature>